<organism evidence="2 3">
    <name type="scientific">Legionella santicrucis</name>
    <dbReference type="NCBI Taxonomy" id="45074"/>
    <lineage>
        <taxon>Bacteria</taxon>
        <taxon>Pseudomonadati</taxon>
        <taxon>Pseudomonadota</taxon>
        <taxon>Gammaproteobacteria</taxon>
        <taxon>Legionellales</taxon>
        <taxon>Legionellaceae</taxon>
        <taxon>Legionella</taxon>
    </lineage>
</organism>
<evidence type="ECO:0000313" key="3">
    <source>
        <dbReference type="Proteomes" id="UP000054703"/>
    </source>
</evidence>
<evidence type="ECO:0000313" key="2">
    <source>
        <dbReference type="EMBL" id="KTD62649.1"/>
    </source>
</evidence>
<dbReference type="InterPro" id="IPR003593">
    <property type="entry name" value="AAA+_ATPase"/>
</dbReference>
<dbReference type="RefSeq" id="WP_058514073.1">
    <property type="nucleotide sequence ID" value="NZ_CAAAIH010000042.1"/>
</dbReference>
<proteinExistence type="predicted"/>
<keyword evidence="3" id="KW-1185">Reference proteome</keyword>
<dbReference type="Pfam" id="PF13481">
    <property type="entry name" value="AAA_25"/>
    <property type="match status" value="1"/>
</dbReference>
<comment type="caution">
    <text evidence="2">The sequence shown here is derived from an EMBL/GenBank/DDBJ whole genome shotgun (WGS) entry which is preliminary data.</text>
</comment>
<dbReference type="Gene3D" id="3.40.50.300">
    <property type="entry name" value="P-loop containing nucleotide triphosphate hydrolases"/>
    <property type="match status" value="1"/>
</dbReference>
<gene>
    <name evidence="2" type="ORF">Lsan_1786</name>
</gene>
<protein>
    <recommendedName>
        <fullName evidence="1">AAA+ ATPase domain-containing protein</fullName>
    </recommendedName>
</protein>
<feature type="domain" description="AAA+ ATPase" evidence="1">
    <location>
        <begin position="330"/>
        <end position="502"/>
    </location>
</feature>
<dbReference type="OrthoDB" id="9763644at2"/>
<dbReference type="CDD" id="cd01125">
    <property type="entry name" value="RepA_RSF1010_like"/>
    <property type="match status" value="1"/>
</dbReference>
<dbReference type="STRING" id="45074.Lsan_1786"/>
<dbReference type="AlphaFoldDB" id="A0A0W0Z0J7"/>
<dbReference type="GO" id="GO:0016817">
    <property type="term" value="F:hydrolase activity, acting on acid anhydrides"/>
    <property type="evidence" value="ECO:0007669"/>
    <property type="project" value="InterPro"/>
</dbReference>
<dbReference type="Pfam" id="PF08707">
    <property type="entry name" value="PriCT_2"/>
    <property type="match status" value="1"/>
</dbReference>
<dbReference type="SUPFAM" id="SSF52540">
    <property type="entry name" value="P-loop containing nucleoside triphosphate hydrolases"/>
    <property type="match status" value="1"/>
</dbReference>
<dbReference type="InterPro" id="IPR027417">
    <property type="entry name" value="P-loop_NTPase"/>
</dbReference>
<name>A0A0W0Z0J7_9GAMM</name>
<dbReference type="SMART" id="SM00382">
    <property type="entry name" value="AAA"/>
    <property type="match status" value="1"/>
</dbReference>
<dbReference type="InterPro" id="IPR038724">
    <property type="entry name" value="RepA"/>
</dbReference>
<dbReference type="PATRIC" id="fig|45074.5.peg.1900"/>
<sequence>MKLPLYMINRDCRRWLLWKSKARGNSKSGKVPYYANGKPRNGKLDSPEDIAQLVSFEEAQAVLSQGKYTGLGFALGLDEKGGYWQGIDFDDIHDKPELQSLITSLSGYVETSPSKNGVHAIGYGRRFNPLGSNKSGIEAYCSGRFFTVTGNNGLYPVTDKVHDLADFAEQTLNPLHKKAIGNKSDVLESNKTDIDSKLIEDLRTALNHILADDYDTWISVGHGLKPFESKGFKLWSEWSATSSKFKGEEDLARWETFRGERTSYKAIFARAHQNGWKNPAKQLEHVALEPLTPLKNGIKTNCSDKFPVIPVSEYAGLNHSPWLIKGIIPKAELVMIYGPSGSGKSFFVLDMAFAIARGIEWQNVKVSQGRVVYIAAEAGAGVRKRLLAYAVHHDIDLDPIPLGIIPVAPNFLNDEDVLEISDVVGEANLIIIDTLACVAPGADENSSTDMGKVIGNYKLLHQLTGAVIMFVHHMGKNERKGARGWSGIRAAVDAEIELKSADHGFKMNITKLKDGETNGSLDFNILQIKLGEDDDGDPITSCVIIPNSSINQGGVVLKGKWQTLIIDIIQKHSQNQSSILRSELIELVLNHDGQYLGEDGRDQRKTCISTSLDRLINRGYCKEVGKYISCELQELSLEPY</sequence>
<evidence type="ECO:0000259" key="1">
    <source>
        <dbReference type="SMART" id="SM00382"/>
    </source>
</evidence>
<dbReference type="InterPro" id="IPR014819">
    <property type="entry name" value="PriCT_2"/>
</dbReference>
<accession>A0A0W0Z0J7</accession>
<dbReference type="Proteomes" id="UP000054703">
    <property type="component" value="Unassembled WGS sequence"/>
</dbReference>
<dbReference type="EMBL" id="LNYU01000035">
    <property type="protein sequence ID" value="KTD62649.1"/>
    <property type="molecule type" value="Genomic_DNA"/>
</dbReference>
<reference evidence="2 3" key="1">
    <citation type="submission" date="2015-11" db="EMBL/GenBank/DDBJ databases">
        <title>Genomic analysis of 38 Legionella species identifies large and diverse effector repertoires.</title>
        <authorList>
            <person name="Burstein D."/>
            <person name="Amaro F."/>
            <person name="Zusman T."/>
            <person name="Lifshitz Z."/>
            <person name="Cohen O."/>
            <person name="Gilbert J.A."/>
            <person name="Pupko T."/>
            <person name="Shuman H.A."/>
            <person name="Segal G."/>
        </authorList>
    </citation>
    <scope>NUCLEOTIDE SEQUENCE [LARGE SCALE GENOMIC DNA]</scope>
    <source>
        <strain evidence="2 3">SC-63-C7</strain>
    </source>
</reference>